<accession>A0A512M3D7</accession>
<proteinExistence type="predicted"/>
<protein>
    <recommendedName>
        <fullName evidence="5">Lactococcin 972 family bacteriocin</fullName>
    </recommendedName>
</protein>
<dbReference type="RefSeq" id="WP_146848712.1">
    <property type="nucleotide sequence ID" value="NZ_BKAG01000002.1"/>
</dbReference>
<feature type="region of interest" description="Disordered" evidence="1">
    <location>
        <begin position="52"/>
        <end position="79"/>
    </location>
</feature>
<evidence type="ECO:0000313" key="4">
    <source>
        <dbReference type="Proteomes" id="UP000321577"/>
    </source>
</evidence>
<feature type="signal peptide" evidence="2">
    <location>
        <begin position="1"/>
        <end position="22"/>
    </location>
</feature>
<feature type="compositionally biased region" description="Polar residues" evidence="1">
    <location>
        <begin position="61"/>
        <end position="73"/>
    </location>
</feature>
<reference evidence="3 4" key="1">
    <citation type="submission" date="2019-07" db="EMBL/GenBank/DDBJ databases">
        <title>Whole genome shotgun sequence of Brevifollis gellanilyticus NBRC 108608.</title>
        <authorList>
            <person name="Hosoyama A."/>
            <person name="Uohara A."/>
            <person name="Ohji S."/>
            <person name="Ichikawa N."/>
        </authorList>
    </citation>
    <scope>NUCLEOTIDE SEQUENCE [LARGE SCALE GENOMIC DNA]</scope>
    <source>
        <strain evidence="3 4">NBRC 108608</strain>
    </source>
</reference>
<dbReference type="AlphaFoldDB" id="A0A512M3D7"/>
<feature type="chain" id="PRO_5021776545" description="Lactococcin 972 family bacteriocin" evidence="2">
    <location>
        <begin position="23"/>
        <end position="79"/>
    </location>
</feature>
<evidence type="ECO:0000256" key="2">
    <source>
        <dbReference type="SAM" id="SignalP"/>
    </source>
</evidence>
<keyword evidence="2" id="KW-0732">Signal</keyword>
<dbReference type="Proteomes" id="UP000321577">
    <property type="component" value="Unassembled WGS sequence"/>
</dbReference>
<gene>
    <name evidence="3" type="ORF">BGE01nite_05410</name>
</gene>
<sequence length="79" mass="8458">MKHTLITMAGLLTLSVTGSALAGTGSYGSYPATSSSGTKWRYTVDSHAWSGVPETDARRTGQVTQWNISNPRTASRRGR</sequence>
<evidence type="ECO:0000256" key="1">
    <source>
        <dbReference type="SAM" id="MobiDB-lite"/>
    </source>
</evidence>
<name>A0A512M3D7_9BACT</name>
<evidence type="ECO:0000313" key="3">
    <source>
        <dbReference type="EMBL" id="GEP41250.1"/>
    </source>
</evidence>
<dbReference type="EMBL" id="BKAG01000002">
    <property type="protein sequence ID" value="GEP41250.1"/>
    <property type="molecule type" value="Genomic_DNA"/>
</dbReference>
<organism evidence="3 4">
    <name type="scientific">Brevifollis gellanilyticus</name>
    <dbReference type="NCBI Taxonomy" id="748831"/>
    <lineage>
        <taxon>Bacteria</taxon>
        <taxon>Pseudomonadati</taxon>
        <taxon>Verrucomicrobiota</taxon>
        <taxon>Verrucomicrobiia</taxon>
        <taxon>Verrucomicrobiales</taxon>
        <taxon>Verrucomicrobiaceae</taxon>
    </lineage>
</organism>
<comment type="caution">
    <text evidence="3">The sequence shown here is derived from an EMBL/GenBank/DDBJ whole genome shotgun (WGS) entry which is preliminary data.</text>
</comment>
<evidence type="ECO:0008006" key="5">
    <source>
        <dbReference type="Google" id="ProtNLM"/>
    </source>
</evidence>
<keyword evidence="4" id="KW-1185">Reference proteome</keyword>